<dbReference type="PROSITE" id="PS51257">
    <property type="entry name" value="PROKAR_LIPOPROTEIN"/>
    <property type="match status" value="1"/>
</dbReference>
<comment type="caution">
    <text evidence="7">Lacks conserved residue(s) required for the propagation of feature annotation.</text>
</comment>
<keyword evidence="12" id="KW-1185">Reference proteome</keyword>
<evidence type="ECO:0000313" key="11">
    <source>
        <dbReference type="EMBL" id="QLI81788.1"/>
    </source>
</evidence>
<evidence type="ECO:0000313" key="12">
    <source>
        <dbReference type="Proteomes" id="UP000510822"/>
    </source>
</evidence>
<feature type="transmembrane region" description="Helical" evidence="7">
    <location>
        <begin position="145"/>
        <end position="166"/>
    </location>
</feature>
<sequence>MLRRWMPIFAALFFLLFACTSWALDLPAEQVAQQEGHSATINNRTVMVFRSPIFTYTPQDRALGAEQRIKRMLPELKEGRVDSVLVSSPETAISVTIDGQQAFLVLQGDVNSLAGDTLESTANKAKHQLRMLIIESRELHDPRRLIHSAAYALLATLIFGLIVYALSKSRVFLLKVGRRYVSRPIAHLAQKTTGVSFSLLNRILRWIINTITSIIGLLLLYTWTSLVFGLFPFTRAWSERLNESIFTFFGNVGSGILHAIPGFLVIIFIVVCARYMSRFLHFVFGRIERGELHLSWFDRETASTTRKIMSFLVWLLAIAMIYPYLPGADTEAFKGLSVMVGLMVSLGASSVVGQFASGLILIYAKSLKQGEYVQIGDTEGTVIHIGLFATKIHTNLREEISIPNSVLVGQSVKNFSRLASGGGVITQVGVTIGYDTPWRQVEAMLIEAAEQTRGVRHNPRPIVYQTALSDYYVEYFLRIAVDEPRRRLEIMSELHAKIQDVFNTYGVQIMSPHYRADPAVEKVIPPEHWYPAPAKADDLPQGS</sequence>
<gene>
    <name evidence="11" type="ORF">HZU75_09705</name>
</gene>
<keyword evidence="7" id="KW-0997">Cell inner membrane</keyword>
<evidence type="ECO:0000256" key="2">
    <source>
        <dbReference type="ARBA" id="ARBA00008017"/>
    </source>
</evidence>
<feature type="domain" description="Mechanosensitive ion channel MscS C-terminal" evidence="10">
    <location>
        <begin position="427"/>
        <end position="509"/>
    </location>
</feature>
<evidence type="ECO:0000259" key="9">
    <source>
        <dbReference type="Pfam" id="PF00924"/>
    </source>
</evidence>
<feature type="transmembrane region" description="Helical" evidence="7">
    <location>
        <begin position="206"/>
        <end position="233"/>
    </location>
</feature>
<keyword evidence="5 7" id="KW-1133">Transmembrane helix</keyword>
<dbReference type="SUPFAM" id="SSF50182">
    <property type="entry name" value="Sm-like ribonucleoproteins"/>
    <property type="match status" value="1"/>
</dbReference>
<dbReference type="GO" id="GO:0005886">
    <property type="term" value="C:plasma membrane"/>
    <property type="evidence" value="ECO:0007669"/>
    <property type="project" value="UniProtKB-SubCell"/>
</dbReference>
<dbReference type="Gene3D" id="1.10.287.1260">
    <property type="match status" value="1"/>
</dbReference>
<dbReference type="Pfam" id="PF00924">
    <property type="entry name" value="MS_channel_2nd"/>
    <property type="match status" value="1"/>
</dbReference>
<dbReference type="InterPro" id="IPR023408">
    <property type="entry name" value="MscS_beta-dom_sf"/>
</dbReference>
<keyword evidence="6 7" id="KW-0472">Membrane</keyword>
<dbReference type="InterPro" id="IPR049278">
    <property type="entry name" value="MS_channel_C"/>
</dbReference>
<dbReference type="Gene3D" id="2.30.30.60">
    <property type="match status" value="1"/>
</dbReference>
<comment type="function">
    <text evidence="7">Mechanosensitive channel that participates in the regulation of osmotic pressure changes within the cell, opening in response to stretch forces in the membrane lipid bilayer, without the need for other proteins. Contributes to normal resistance to hypoosmotic shock. Forms an ion channel of 1.0 nanosiemens conductance with a slight preference for anions.</text>
</comment>
<organism evidence="11 12">
    <name type="scientific">Chitinibacter fontanus</name>
    <dbReference type="NCBI Taxonomy" id="1737446"/>
    <lineage>
        <taxon>Bacteria</taxon>
        <taxon>Pseudomonadati</taxon>
        <taxon>Pseudomonadota</taxon>
        <taxon>Betaproteobacteria</taxon>
        <taxon>Neisseriales</taxon>
        <taxon>Chitinibacteraceae</taxon>
        <taxon>Chitinibacter</taxon>
    </lineage>
</organism>
<feature type="chain" id="PRO_5028833532" description="Small-conductance mechanosensitive channel" evidence="8">
    <location>
        <begin position="24"/>
        <end position="543"/>
    </location>
</feature>
<dbReference type="GO" id="GO:0008381">
    <property type="term" value="F:mechanosensitive monoatomic ion channel activity"/>
    <property type="evidence" value="ECO:0007669"/>
    <property type="project" value="InterPro"/>
</dbReference>
<protein>
    <recommendedName>
        <fullName evidence="7">Small-conductance mechanosensitive channel</fullName>
    </recommendedName>
</protein>
<dbReference type="KEGG" id="cfon:HZU75_09705"/>
<dbReference type="InterPro" id="IPR045275">
    <property type="entry name" value="MscS_archaea/bacteria_type"/>
</dbReference>
<dbReference type="PANTHER" id="PTHR30221:SF18">
    <property type="entry name" value="SLL0590 PROTEIN"/>
    <property type="match status" value="1"/>
</dbReference>
<keyword evidence="7" id="KW-0407">Ion channel</keyword>
<dbReference type="EMBL" id="CP058952">
    <property type="protein sequence ID" value="QLI81788.1"/>
    <property type="molecule type" value="Genomic_DNA"/>
</dbReference>
<keyword evidence="8" id="KW-0732">Signal</keyword>
<dbReference type="RefSeq" id="WP_180305896.1">
    <property type="nucleotide sequence ID" value="NZ_CP058952.1"/>
</dbReference>
<evidence type="ECO:0000259" key="10">
    <source>
        <dbReference type="Pfam" id="PF21082"/>
    </source>
</evidence>
<keyword evidence="7" id="KW-0406">Ion transport</keyword>
<reference evidence="11 12" key="1">
    <citation type="journal article" date="2016" name="Int. J. Syst. Evol. Microbiol.">
        <title>Chitinibacter fontanus sp. nov., isolated from a spring.</title>
        <authorList>
            <person name="Sheu S.Y."/>
            <person name="Li Y.S."/>
            <person name="Young C.C."/>
            <person name="Chen W.M."/>
        </authorList>
    </citation>
    <scope>NUCLEOTIDE SEQUENCE [LARGE SCALE GENOMIC DNA]</scope>
    <source>
        <strain evidence="11 12">STM-7</strain>
    </source>
</reference>
<feature type="transmembrane region" description="Helical" evidence="7">
    <location>
        <begin position="337"/>
        <end position="364"/>
    </location>
</feature>
<evidence type="ECO:0000256" key="4">
    <source>
        <dbReference type="ARBA" id="ARBA00022692"/>
    </source>
</evidence>
<name>A0A7D5ZFZ1_9NEIS</name>
<feature type="transmembrane region" description="Helical" evidence="7">
    <location>
        <begin position="245"/>
        <end position="271"/>
    </location>
</feature>
<evidence type="ECO:0000256" key="1">
    <source>
        <dbReference type="ARBA" id="ARBA00004651"/>
    </source>
</evidence>
<dbReference type="SUPFAM" id="SSF82689">
    <property type="entry name" value="Mechanosensitive channel protein MscS (YggB), C-terminal domain"/>
    <property type="match status" value="1"/>
</dbReference>
<comment type="subcellular location">
    <subcellularLocation>
        <location evidence="7">Cell inner membrane</location>
        <topology evidence="7">Multi-pass membrane protein</topology>
    </subcellularLocation>
    <subcellularLocation>
        <location evidence="1">Cell membrane</location>
        <topology evidence="1">Multi-pass membrane protein</topology>
    </subcellularLocation>
</comment>
<evidence type="ECO:0000256" key="7">
    <source>
        <dbReference type="RuleBase" id="RU369025"/>
    </source>
</evidence>
<proteinExistence type="inferred from homology"/>
<keyword evidence="7" id="KW-0813">Transport</keyword>
<dbReference type="PANTHER" id="PTHR30221">
    <property type="entry name" value="SMALL-CONDUCTANCE MECHANOSENSITIVE CHANNEL"/>
    <property type="match status" value="1"/>
</dbReference>
<feature type="signal peptide" evidence="8">
    <location>
        <begin position="1"/>
        <end position="23"/>
    </location>
</feature>
<evidence type="ECO:0000256" key="3">
    <source>
        <dbReference type="ARBA" id="ARBA00022475"/>
    </source>
</evidence>
<keyword evidence="4 7" id="KW-0812">Transmembrane</keyword>
<dbReference type="Proteomes" id="UP000510822">
    <property type="component" value="Chromosome"/>
</dbReference>
<feature type="domain" description="Mechanosensitive ion channel MscS" evidence="9">
    <location>
        <begin position="351"/>
        <end position="417"/>
    </location>
</feature>
<evidence type="ECO:0000256" key="8">
    <source>
        <dbReference type="SAM" id="SignalP"/>
    </source>
</evidence>
<dbReference type="InterPro" id="IPR011066">
    <property type="entry name" value="MscS_channel_C_sf"/>
</dbReference>
<keyword evidence="3" id="KW-1003">Cell membrane</keyword>
<dbReference type="Pfam" id="PF21082">
    <property type="entry name" value="MS_channel_3rd"/>
    <property type="match status" value="1"/>
</dbReference>
<dbReference type="AlphaFoldDB" id="A0A7D5ZFZ1"/>
<accession>A0A7D5ZFZ1</accession>
<dbReference type="InterPro" id="IPR010920">
    <property type="entry name" value="LSM_dom_sf"/>
</dbReference>
<comment type="subunit">
    <text evidence="7">Homoheptamer.</text>
</comment>
<comment type="similarity">
    <text evidence="2 7">Belongs to the MscS (TC 1.A.23) family.</text>
</comment>
<evidence type="ECO:0000256" key="6">
    <source>
        <dbReference type="ARBA" id="ARBA00023136"/>
    </source>
</evidence>
<dbReference type="InterPro" id="IPR006685">
    <property type="entry name" value="MscS_channel_2nd"/>
</dbReference>
<evidence type="ECO:0000256" key="5">
    <source>
        <dbReference type="ARBA" id="ARBA00022989"/>
    </source>
</evidence>
<feature type="transmembrane region" description="Helical" evidence="7">
    <location>
        <begin position="308"/>
        <end position="325"/>
    </location>
</feature>
<dbReference type="Gene3D" id="3.30.70.100">
    <property type="match status" value="1"/>
</dbReference>